<evidence type="ECO:0000259" key="5">
    <source>
        <dbReference type="Pfam" id="PF01979"/>
    </source>
</evidence>
<dbReference type="SUPFAM" id="SSF51556">
    <property type="entry name" value="Metallo-dependent hydrolases"/>
    <property type="match status" value="1"/>
</dbReference>
<keyword evidence="7" id="KW-1185">Reference proteome</keyword>
<dbReference type="GO" id="GO:0005829">
    <property type="term" value="C:cytosol"/>
    <property type="evidence" value="ECO:0007669"/>
    <property type="project" value="TreeGrafter"/>
</dbReference>
<dbReference type="GO" id="GO:0046098">
    <property type="term" value="P:guanine metabolic process"/>
    <property type="evidence" value="ECO:0007669"/>
    <property type="project" value="TreeGrafter"/>
</dbReference>
<gene>
    <name evidence="6" type="ORF">LTR78_006140</name>
</gene>
<comment type="caution">
    <text evidence="6">The sequence shown here is derived from an EMBL/GenBank/DDBJ whole genome shotgun (WGS) entry which is preliminary data.</text>
</comment>
<dbReference type="InterPro" id="IPR051607">
    <property type="entry name" value="Metallo-dep_hydrolases"/>
</dbReference>
<accession>A0AAE0WLI5</accession>
<dbReference type="PANTHER" id="PTHR11271">
    <property type="entry name" value="GUANINE DEAMINASE"/>
    <property type="match status" value="1"/>
</dbReference>
<evidence type="ECO:0000313" key="7">
    <source>
        <dbReference type="Proteomes" id="UP001274830"/>
    </source>
</evidence>
<evidence type="ECO:0000256" key="4">
    <source>
        <dbReference type="ARBA" id="ARBA00022833"/>
    </source>
</evidence>
<dbReference type="Gene3D" id="2.30.40.10">
    <property type="entry name" value="Urease, subunit C, domain 1"/>
    <property type="match status" value="1"/>
</dbReference>
<dbReference type="GO" id="GO:0008270">
    <property type="term" value="F:zinc ion binding"/>
    <property type="evidence" value="ECO:0007669"/>
    <property type="project" value="TreeGrafter"/>
</dbReference>
<keyword evidence="4" id="KW-0862">Zinc</keyword>
<organism evidence="6 7">
    <name type="scientific">Recurvomyces mirabilis</name>
    <dbReference type="NCBI Taxonomy" id="574656"/>
    <lineage>
        <taxon>Eukaryota</taxon>
        <taxon>Fungi</taxon>
        <taxon>Dikarya</taxon>
        <taxon>Ascomycota</taxon>
        <taxon>Pezizomycotina</taxon>
        <taxon>Dothideomycetes</taxon>
        <taxon>Dothideomycetidae</taxon>
        <taxon>Mycosphaerellales</taxon>
        <taxon>Teratosphaeriaceae</taxon>
        <taxon>Recurvomyces</taxon>
    </lineage>
</organism>
<protein>
    <recommendedName>
        <fullName evidence="5">Amidohydrolase-related domain-containing protein</fullName>
    </recommendedName>
</protein>
<dbReference type="EMBL" id="JAUTXT010000022">
    <property type="protein sequence ID" value="KAK3673938.1"/>
    <property type="molecule type" value="Genomic_DNA"/>
</dbReference>
<dbReference type="AlphaFoldDB" id="A0AAE0WLI5"/>
<evidence type="ECO:0000256" key="2">
    <source>
        <dbReference type="ARBA" id="ARBA00022723"/>
    </source>
</evidence>
<proteinExistence type="predicted"/>
<evidence type="ECO:0000256" key="3">
    <source>
        <dbReference type="ARBA" id="ARBA00022801"/>
    </source>
</evidence>
<name>A0AAE0WLI5_9PEZI</name>
<dbReference type="GO" id="GO:0008892">
    <property type="term" value="F:guanine deaminase activity"/>
    <property type="evidence" value="ECO:0007669"/>
    <property type="project" value="TreeGrafter"/>
</dbReference>
<dbReference type="InterPro" id="IPR032466">
    <property type="entry name" value="Metal_Hydrolase"/>
</dbReference>
<sequence>MAPEPTGQHHIYTGRIIHSKTPTELQILQHGSIGVLSDGTIAFLHDQAISPDDLRTKYANVGFSHASITILPRPQFLFPGLIDTHLHAPQWPNLALGMDSTLKDWIETYTDPMEASYHDTEKAKRVYRDVVKTTLRLGSTTVAYNTTMHVAATNILTDCVLREGQRAIVGKMCVTTGSTNENWEASTRESLKGSEECVRYVRKMDPEGRLVRPCVQPRGGPYCPPDLMRGLGEQVGRWEGCHVEAHMCETEADIERTLELHKGFACYSDMYRAHGLLANRTILAHCIHLQPKDIQNIVETKAGIAHNPNSNTCLRDGICHVRDLLDSGIKVGLGTDCSAGYMPSIHSAMRSASDVSRHLAMRTGEERYVLKFEELVYLATMGGANVLDMEEEVGGFGVGKRFDALVVDVRDVVGVDESLWEGEAEGDAEALVRKWVFCGDDGSIRKVFVDGKVVAGQDVA</sequence>
<dbReference type="Gene3D" id="3.20.20.140">
    <property type="entry name" value="Metal-dependent hydrolases"/>
    <property type="match status" value="1"/>
</dbReference>
<evidence type="ECO:0000313" key="6">
    <source>
        <dbReference type="EMBL" id="KAK3673938.1"/>
    </source>
</evidence>
<evidence type="ECO:0000256" key="1">
    <source>
        <dbReference type="ARBA" id="ARBA00001947"/>
    </source>
</evidence>
<dbReference type="InterPro" id="IPR011059">
    <property type="entry name" value="Metal-dep_hydrolase_composite"/>
</dbReference>
<dbReference type="InterPro" id="IPR006680">
    <property type="entry name" value="Amidohydro-rel"/>
</dbReference>
<dbReference type="Proteomes" id="UP001274830">
    <property type="component" value="Unassembled WGS sequence"/>
</dbReference>
<reference evidence="6" key="1">
    <citation type="submission" date="2023-07" db="EMBL/GenBank/DDBJ databases">
        <title>Black Yeasts Isolated from many extreme environments.</title>
        <authorList>
            <person name="Coleine C."/>
            <person name="Stajich J.E."/>
            <person name="Selbmann L."/>
        </authorList>
    </citation>
    <scope>NUCLEOTIDE SEQUENCE</scope>
    <source>
        <strain evidence="6">CCFEE 5485</strain>
    </source>
</reference>
<comment type="cofactor">
    <cofactor evidence="1">
        <name>Zn(2+)</name>
        <dbReference type="ChEBI" id="CHEBI:29105"/>
    </cofactor>
</comment>
<feature type="domain" description="Amidohydrolase-related" evidence="5">
    <location>
        <begin position="76"/>
        <end position="454"/>
    </location>
</feature>
<keyword evidence="2" id="KW-0479">Metal-binding</keyword>
<dbReference type="Pfam" id="PF01979">
    <property type="entry name" value="Amidohydro_1"/>
    <property type="match status" value="1"/>
</dbReference>
<keyword evidence="3" id="KW-0378">Hydrolase</keyword>
<dbReference type="PANTHER" id="PTHR11271:SF6">
    <property type="entry name" value="GUANINE DEAMINASE"/>
    <property type="match status" value="1"/>
</dbReference>